<keyword evidence="5" id="KW-1185">Reference proteome</keyword>
<protein>
    <recommendedName>
        <fullName evidence="6">UDP-glycosyltransferase 74E2-like</fullName>
    </recommendedName>
</protein>
<evidence type="ECO:0000313" key="5">
    <source>
        <dbReference type="Proteomes" id="UP000607653"/>
    </source>
</evidence>
<dbReference type="CDD" id="cd03784">
    <property type="entry name" value="GT1_Gtf-like"/>
    <property type="match status" value="1"/>
</dbReference>
<dbReference type="EMBL" id="DUZY01000001">
    <property type="protein sequence ID" value="DAD25161.1"/>
    <property type="molecule type" value="Genomic_DNA"/>
</dbReference>
<dbReference type="PANTHER" id="PTHR48045">
    <property type="entry name" value="UDP-GLYCOSYLTRANSFERASE 72B1"/>
    <property type="match status" value="1"/>
</dbReference>
<dbReference type="SUPFAM" id="SSF53756">
    <property type="entry name" value="UDP-Glycosyltransferase/glycogen phosphorylase"/>
    <property type="match status" value="1"/>
</dbReference>
<keyword evidence="2 3" id="KW-0808">Transferase</keyword>
<dbReference type="PANTHER" id="PTHR48045:SF26">
    <property type="entry name" value="UDP-GLYCOSYLTRANSFERASE 74E2-LIKE"/>
    <property type="match status" value="1"/>
</dbReference>
<dbReference type="InterPro" id="IPR002213">
    <property type="entry name" value="UDP_glucos_trans"/>
</dbReference>
<evidence type="ECO:0000256" key="3">
    <source>
        <dbReference type="RuleBase" id="RU003718"/>
    </source>
</evidence>
<evidence type="ECO:0000256" key="2">
    <source>
        <dbReference type="ARBA" id="ARBA00022679"/>
    </source>
</evidence>
<evidence type="ECO:0000256" key="1">
    <source>
        <dbReference type="ARBA" id="ARBA00009995"/>
    </source>
</evidence>
<comment type="caution">
    <text evidence="4">The sequence shown here is derived from an EMBL/GenBank/DDBJ whole genome shotgun (WGS) entry which is preliminary data.</text>
</comment>
<accession>A0A822Y0X9</accession>
<gene>
    <name evidence="4" type="ORF">HUJ06_026625</name>
</gene>
<organism evidence="4 5">
    <name type="scientific">Nelumbo nucifera</name>
    <name type="common">Sacred lotus</name>
    <dbReference type="NCBI Taxonomy" id="4432"/>
    <lineage>
        <taxon>Eukaryota</taxon>
        <taxon>Viridiplantae</taxon>
        <taxon>Streptophyta</taxon>
        <taxon>Embryophyta</taxon>
        <taxon>Tracheophyta</taxon>
        <taxon>Spermatophyta</taxon>
        <taxon>Magnoliopsida</taxon>
        <taxon>Proteales</taxon>
        <taxon>Nelumbonaceae</taxon>
        <taxon>Nelumbo</taxon>
    </lineage>
</organism>
<name>A0A822Y0X9_NELNU</name>
<dbReference type="Gene3D" id="3.40.50.2000">
    <property type="entry name" value="Glycogen Phosphorylase B"/>
    <property type="match status" value="1"/>
</dbReference>
<dbReference type="AlphaFoldDB" id="A0A822Y0X9"/>
<proteinExistence type="inferred from homology"/>
<sequence>MAALSVEQMEEIAWGLKRSESYFLWVVRRSETDKLPNFFVEETSHKGLVVSWCPQLEVLNNQAVGCFVTHSGWNSTLEGVSLGVPMVGIPQWTDQTLNAKFVQDIWGMGLRAQPDEKGIVSREEVERCIMEVMEGEKGKQIRKNAIKWKDLAREAVGGGGSSDKNIDEFIAKLVGF</sequence>
<reference evidence="4 5" key="1">
    <citation type="journal article" date="2020" name="Mol. Biol. Evol.">
        <title>Distinct Expression and Methylation Patterns for Genes with Different Fates following a Single Whole-Genome Duplication in Flowering Plants.</title>
        <authorList>
            <person name="Shi T."/>
            <person name="Rahmani R.S."/>
            <person name="Gugger P.F."/>
            <person name="Wang M."/>
            <person name="Li H."/>
            <person name="Zhang Y."/>
            <person name="Li Z."/>
            <person name="Wang Q."/>
            <person name="Van de Peer Y."/>
            <person name="Marchal K."/>
            <person name="Chen J."/>
        </authorList>
    </citation>
    <scope>NUCLEOTIDE SEQUENCE [LARGE SCALE GENOMIC DNA]</scope>
    <source>
        <tissue evidence="4">Leaf</tissue>
    </source>
</reference>
<dbReference type="Pfam" id="PF00201">
    <property type="entry name" value="UDPGT"/>
    <property type="match status" value="1"/>
</dbReference>
<dbReference type="GO" id="GO:0008194">
    <property type="term" value="F:UDP-glycosyltransferase activity"/>
    <property type="evidence" value="ECO:0007669"/>
    <property type="project" value="InterPro"/>
</dbReference>
<evidence type="ECO:0000313" key="4">
    <source>
        <dbReference type="EMBL" id="DAD25161.1"/>
    </source>
</evidence>
<evidence type="ECO:0008006" key="6">
    <source>
        <dbReference type="Google" id="ProtNLM"/>
    </source>
</evidence>
<dbReference type="InterPro" id="IPR035595">
    <property type="entry name" value="UDP_glycos_trans_CS"/>
</dbReference>
<comment type="similarity">
    <text evidence="1 3">Belongs to the UDP-glycosyltransferase family.</text>
</comment>
<dbReference type="PROSITE" id="PS00375">
    <property type="entry name" value="UDPGT"/>
    <property type="match status" value="1"/>
</dbReference>
<dbReference type="FunFam" id="3.40.50.2000:FF:000019">
    <property type="entry name" value="Glycosyltransferase"/>
    <property type="match status" value="1"/>
</dbReference>
<keyword evidence="3" id="KW-0328">Glycosyltransferase</keyword>
<dbReference type="Proteomes" id="UP000607653">
    <property type="component" value="Unassembled WGS sequence"/>
</dbReference>